<proteinExistence type="predicted"/>
<dbReference type="STRING" id="1745343.A0A2J6PRB1"/>
<gene>
    <name evidence="2" type="ORF">NA56DRAFT_681597</name>
</gene>
<dbReference type="OrthoDB" id="194468at2759"/>
<dbReference type="InterPro" id="IPR057744">
    <property type="entry name" value="OTAase-like"/>
</dbReference>
<dbReference type="EMBL" id="KZ613505">
    <property type="protein sequence ID" value="PMD16562.1"/>
    <property type="molecule type" value="Genomic_DNA"/>
</dbReference>
<dbReference type="PANTHER" id="PTHR43135:SF3">
    <property type="entry name" value="ALPHA-D-RIBOSE 1-METHYLPHOSPHONATE 5-TRIPHOSPHATE DIPHOSPHATASE"/>
    <property type="match status" value="1"/>
</dbReference>
<sequence>MKTIDTSTWSAIELHGIKAFLLIPSRGEPIKDAAVVIHEDKIDWVGPQSKLSVKYSAIPFARVSYLMPGLWDCHVHYFGVGESDQGGGYAVLASSAARAGARISKDLERTLFAGFTSVREVGGYGGEISPAIQDGSIVGPNIYSSIAPISMTAGHAADSMVLQDIHSLPIATVLDLCAHSLPFAVCDGVEDCIKTIRLQLRKGAKFIKVCASGGVFSEIDSVLDVQFSPEELKVMVDEAARARRVVAAHCHAKEGIMNALNAGVKTIEHGSWLYEECIALMKEKDAILVANASVVEGGMQHVDELPATQARKLRQVAVHSRKAYRLAIKAGVKIALGTDQSRSVDGTFNSHGRNGKEIFWAVNAGMTPLQAIEACTATSPETLGPYMAPKSGQLKEGYDADIIAVSGNPLENIDLLSEASNITHVWKGGHLYKSS</sequence>
<dbReference type="Pfam" id="PF01979">
    <property type="entry name" value="Amidohydro_1"/>
    <property type="match status" value="1"/>
</dbReference>
<evidence type="ECO:0000313" key="2">
    <source>
        <dbReference type="EMBL" id="PMD16562.1"/>
    </source>
</evidence>
<dbReference type="PANTHER" id="PTHR43135">
    <property type="entry name" value="ALPHA-D-RIBOSE 1-METHYLPHOSPHONATE 5-TRIPHOSPHATE DIPHOSPHATASE"/>
    <property type="match status" value="1"/>
</dbReference>
<protein>
    <recommendedName>
        <fullName evidence="1">Amidohydrolase-related domain-containing protein</fullName>
    </recommendedName>
</protein>
<dbReference type="CDD" id="cd01299">
    <property type="entry name" value="Met_dep_hydrolase_A"/>
    <property type="match status" value="1"/>
</dbReference>
<organism evidence="2 3">
    <name type="scientific">Hyaloscypha hepaticicola</name>
    <dbReference type="NCBI Taxonomy" id="2082293"/>
    <lineage>
        <taxon>Eukaryota</taxon>
        <taxon>Fungi</taxon>
        <taxon>Dikarya</taxon>
        <taxon>Ascomycota</taxon>
        <taxon>Pezizomycotina</taxon>
        <taxon>Leotiomycetes</taxon>
        <taxon>Helotiales</taxon>
        <taxon>Hyaloscyphaceae</taxon>
        <taxon>Hyaloscypha</taxon>
    </lineage>
</organism>
<keyword evidence="3" id="KW-1185">Reference proteome</keyword>
<dbReference type="SUPFAM" id="SSF51556">
    <property type="entry name" value="Metallo-dependent hydrolases"/>
    <property type="match status" value="1"/>
</dbReference>
<dbReference type="InterPro" id="IPR032466">
    <property type="entry name" value="Metal_Hydrolase"/>
</dbReference>
<dbReference type="InterPro" id="IPR006680">
    <property type="entry name" value="Amidohydro-rel"/>
</dbReference>
<feature type="domain" description="Amidohydrolase-related" evidence="1">
    <location>
        <begin position="65"/>
        <end position="430"/>
    </location>
</feature>
<dbReference type="Gene3D" id="2.30.40.10">
    <property type="entry name" value="Urease, subunit C, domain 1"/>
    <property type="match status" value="1"/>
</dbReference>
<dbReference type="Gene3D" id="3.20.20.140">
    <property type="entry name" value="Metal-dependent hydrolases"/>
    <property type="match status" value="1"/>
</dbReference>
<dbReference type="InterPro" id="IPR051781">
    <property type="entry name" value="Metallo-dep_Hydrolase"/>
</dbReference>
<accession>A0A2J6PRB1</accession>
<dbReference type="GO" id="GO:0016810">
    <property type="term" value="F:hydrolase activity, acting on carbon-nitrogen (but not peptide) bonds"/>
    <property type="evidence" value="ECO:0007669"/>
    <property type="project" value="InterPro"/>
</dbReference>
<dbReference type="SUPFAM" id="SSF51338">
    <property type="entry name" value="Composite domain of metallo-dependent hydrolases"/>
    <property type="match status" value="2"/>
</dbReference>
<name>A0A2J6PRB1_9HELO</name>
<evidence type="ECO:0000259" key="1">
    <source>
        <dbReference type="Pfam" id="PF01979"/>
    </source>
</evidence>
<evidence type="ECO:0000313" key="3">
    <source>
        <dbReference type="Proteomes" id="UP000235672"/>
    </source>
</evidence>
<dbReference type="InterPro" id="IPR011059">
    <property type="entry name" value="Metal-dep_hydrolase_composite"/>
</dbReference>
<dbReference type="Proteomes" id="UP000235672">
    <property type="component" value="Unassembled WGS sequence"/>
</dbReference>
<dbReference type="AlphaFoldDB" id="A0A2J6PRB1"/>
<reference evidence="2 3" key="1">
    <citation type="submission" date="2016-05" db="EMBL/GenBank/DDBJ databases">
        <title>A degradative enzymes factory behind the ericoid mycorrhizal symbiosis.</title>
        <authorList>
            <consortium name="DOE Joint Genome Institute"/>
            <person name="Martino E."/>
            <person name="Morin E."/>
            <person name="Grelet G."/>
            <person name="Kuo A."/>
            <person name="Kohler A."/>
            <person name="Daghino S."/>
            <person name="Barry K."/>
            <person name="Choi C."/>
            <person name="Cichocki N."/>
            <person name="Clum A."/>
            <person name="Copeland A."/>
            <person name="Hainaut M."/>
            <person name="Haridas S."/>
            <person name="Labutti K."/>
            <person name="Lindquist E."/>
            <person name="Lipzen A."/>
            <person name="Khouja H.-R."/>
            <person name="Murat C."/>
            <person name="Ohm R."/>
            <person name="Olson A."/>
            <person name="Spatafora J."/>
            <person name="Veneault-Fourrey C."/>
            <person name="Henrissat B."/>
            <person name="Grigoriev I."/>
            <person name="Martin F."/>
            <person name="Perotto S."/>
        </authorList>
    </citation>
    <scope>NUCLEOTIDE SEQUENCE [LARGE SCALE GENOMIC DNA]</scope>
    <source>
        <strain evidence="2 3">UAMH 7357</strain>
    </source>
</reference>